<feature type="domain" description="HMA" evidence="1">
    <location>
        <begin position="47"/>
        <end position="112"/>
    </location>
</feature>
<organism evidence="2 3">
    <name type="scientific">Candidatus Kutchimonas denitrificans</name>
    <dbReference type="NCBI Taxonomy" id="3056748"/>
    <lineage>
        <taxon>Bacteria</taxon>
        <taxon>Pseudomonadati</taxon>
        <taxon>Gemmatimonadota</taxon>
        <taxon>Gemmatimonadia</taxon>
        <taxon>Candidatus Palauibacterales</taxon>
        <taxon>Candidatus Palauibacteraceae</taxon>
        <taxon>Candidatus Kutchimonas</taxon>
    </lineage>
</organism>
<dbReference type="PROSITE" id="PS50846">
    <property type="entry name" value="HMA_2"/>
    <property type="match status" value="1"/>
</dbReference>
<dbReference type="PROSITE" id="PS51257">
    <property type="entry name" value="PROKAR_LIPOPROTEIN"/>
    <property type="match status" value="1"/>
</dbReference>
<accession>A0AAE4ZB60</accession>
<proteinExistence type="predicted"/>
<dbReference type="EMBL" id="JAACAK010000130">
    <property type="protein sequence ID" value="NIR76453.1"/>
    <property type="molecule type" value="Genomic_DNA"/>
</dbReference>
<comment type="caution">
    <text evidence="2">The sequence shown here is derived from an EMBL/GenBank/DDBJ whole genome shotgun (WGS) entry which is preliminary data.</text>
</comment>
<dbReference type="SUPFAM" id="SSF55008">
    <property type="entry name" value="HMA, heavy metal-associated domain"/>
    <property type="match status" value="1"/>
</dbReference>
<evidence type="ECO:0000313" key="2">
    <source>
        <dbReference type="EMBL" id="NIR76453.1"/>
    </source>
</evidence>
<reference evidence="2 3" key="1">
    <citation type="submission" date="2020-01" db="EMBL/GenBank/DDBJ databases">
        <title>Genomes assembled from Gulf of Kutch pelagic sediment metagenomes.</title>
        <authorList>
            <person name="Chandrashekar M."/>
            <person name="Mahajan M.S."/>
            <person name="Dave K.J."/>
            <person name="Vatsa P."/>
            <person name="Nathani N.M."/>
        </authorList>
    </citation>
    <scope>NUCLEOTIDE SEQUENCE [LARGE SCALE GENOMIC DNA]</scope>
    <source>
        <strain evidence="2">KS3-K002</strain>
    </source>
</reference>
<dbReference type="Gene3D" id="3.30.70.100">
    <property type="match status" value="1"/>
</dbReference>
<name>A0AAE4ZB60_9BACT</name>
<dbReference type="Proteomes" id="UP000702544">
    <property type="component" value="Unassembled WGS sequence"/>
</dbReference>
<dbReference type="InterPro" id="IPR036163">
    <property type="entry name" value="HMA_dom_sf"/>
</dbReference>
<sequence length="122" mass="13054">MKVWNRWTFVGVLLVVALAACDGRDGDSAEAAAAGIDTVGTSAEALRTVKLIVPSMSCPLCSRSIRGRLEEAGLQDISIDLDTKIVTARFDPDRLDLDEIIALVEGQGFPVAEAEVVDRELP</sequence>
<evidence type="ECO:0000259" key="1">
    <source>
        <dbReference type="PROSITE" id="PS50846"/>
    </source>
</evidence>
<dbReference type="Pfam" id="PF00403">
    <property type="entry name" value="HMA"/>
    <property type="match status" value="1"/>
</dbReference>
<dbReference type="GO" id="GO:0046872">
    <property type="term" value="F:metal ion binding"/>
    <property type="evidence" value="ECO:0007669"/>
    <property type="project" value="InterPro"/>
</dbReference>
<evidence type="ECO:0000313" key="3">
    <source>
        <dbReference type="Proteomes" id="UP000702544"/>
    </source>
</evidence>
<dbReference type="AlphaFoldDB" id="A0AAE4ZB60"/>
<dbReference type="InterPro" id="IPR006121">
    <property type="entry name" value="HMA_dom"/>
</dbReference>
<gene>
    <name evidence="2" type="ORF">GWO12_15325</name>
</gene>
<protein>
    <recommendedName>
        <fullName evidence="1">HMA domain-containing protein</fullName>
    </recommendedName>
</protein>
<dbReference type="CDD" id="cd00371">
    <property type="entry name" value="HMA"/>
    <property type="match status" value="1"/>
</dbReference>